<dbReference type="AlphaFoldDB" id="A0A8H7ABV4"/>
<reference evidence="2" key="1">
    <citation type="submission" date="2020-02" db="EMBL/GenBank/DDBJ databases">
        <authorList>
            <person name="Palmer J.M."/>
        </authorList>
    </citation>
    <scope>NUCLEOTIDE SEQUENCE</scope>
    <source>
        <strain evidence="2">EPUS1.4</strain>
        <tissue evidence="2">Thallus</tissue>
    </source>
</reference>
<evidence type="ECO:0000313" key="2">
    <source>
        <dbReference type="EMBL" id="KAF7504857.1"/>
    </source>
</evidence>
<feature type="region of interest" description="Disordered" evidence="1">
    <location>
        <begin position="67"/>
        <end position="104"/>
    </location>
</feature>
<feature type="compositionally biased region" description="Basic and acidic residues" evidence="1">
    <location>
        <begin position="80"/>
        <end position="93"/>
    </location>
</feature>
<feature type="compositionally biased region" description="Acidic residues" evidence="1">
    <location>
        <begin position="331"/>
        <end position="345"/>
    </location>
</feature>
<organism evidence="2 3">
    <name type="scientific">Endocarpon pusillum</name>
    <dbReference type="NCBI Taxonomy" id="364733"/>
    <lineage>
        <taxon>Eukaryota</taxon>
        <taxon>Fungi</taxon>
        <taxon>Dikarya</taxon>
        <taxon>Ascomycota</taxon>
        <taxon>Pezizomycotina</taxon>
        <taxon>Eurotiomycetes</taxon>
        <taxon>Chaetothyriomycetidae</taxon>
        <taxon>Verrucariales</taxon>
        <taxon>Verrucariaceae</taxon>
        <taxon>Endocarpon</taxon>
    </lineage>
</organism>
<evidence type="ECO:0000313" key="3">
    <source>
        <dbReference type="Proteomes" id="UP000606974"/>
    </source>
</evidence>
<feature type="compositionally biased region" description="Polar residues" evidence="1">
    <location>
        <begin position="405"/>
        <end position="428"/>
    </location>
</feature>
<feature type="region of interest" description="Disordered" evidence="1">
    <location>
        <begin position="405"/>
        <end position="432"/>
    </location>
</feature>
<comment type="caution">
    <text evidence="2">The sequence shown here is derived from an EMBL/GenBank/DDBJ whole genome shotgun (WGS) entry which is preliminary data.</text>
</comment>
<feature type="region of interest" description="Disordered" evidence="1">
    <location>
        <begin position="446"/>
        <end position="495"/>
    </location>
</feature>
<feature type="compositionally biased region" description="Low complexity" evidence="1">
    <location>
        <begin position="349"/>
        <end position="364"/>
    </location>
</feature>
<accession>A0A8H7ABV4</accession>
<dbReference type="OrthoDB" id="506431at2759"/>
<name>A0A8H7ABV4_9EURO</name>
<proteinExistence type="predicted"/>
<gene>
    <name evidence="2" type="ORF">GJ744_001655</name>
</gene>
<feature type="compositionally biased region" description="Low complexity" evidence="1">
    <location>
        <begin position="457"/>
        <end position="483"/>
    </location>
</feature>
<dbReference type="Proteomes" id="UP000606974">
    <property type="component" value="Unassembled WGS sequence"/>
</dbReference>
<feature type="region of interest" description="Disordered" evidence="1">
    <location>
        <begin position="193"/>
        <end position="241"/>
    </location>
</feature>
<evidence type="ECO:0000256" key="1">
    <source>
        <dbReference type="SAM" id="MobiDB-lite"/>
    </source>
</evidence>
<feature type="region of interest" description="Disordered" evidence="1">
    <location>
        <begin position="255"/>
        <end position="384"/>
    </location>
</feature>
<dbReference type="EMBL" id="JAACFV010000125">
    <property type="protein sequence ID" value="KAF7504857.1"/>
    <property type="molecule type" value="Genomic_DNA"/>
</dbReference>
<keyword evidence="3" id="KW-1185">Reference proteome</keyword>
<sequence>MWLWRGTQSAIFYYVSLSPCLEHNHKRKRRKEANRSQKERAELELSQPGMILQPVPFQTNQYWAEEIEAGPGPPRGWRKHSLDDRTKRAGSEKKKGKKPKKSVFAPVCQVPTDETSPPTSSSCEAAPQMIETQTARPSHRASLAGATSTLDALRDTIKSTITRPDNWNWKRYEREDETLFGINDKISRMWDRATQHGRQASTDRGPPPTPGRRRAGTTASDDHSWLYARNPGVNELHPPTVSQLPRTQREVAWMMQPPPSRAVMEGKVRPGTESGNRRPLCTIRRPSVLSKGSDIAEEAVGEGGSSTPKGKQPPDIIISPDGTGQSKAAEDEGDGDDEKVSEQETEATSNLYYPSSRSSSVLPDPSNPTSLYARGSPLIPRRASPLARPPLAVLVDSQAPTKFHSYQVSTSSPKLATVNDDQTSSSPPGLSELDVWMGVVLPHLPERSRYSLPNHTSRPGRPKPSSGRSSPPSSSLSTSFSRSVLASQRGTKRPL</sequence>
<protein>
    <submittedName>
        <fullName evidence="2">Uncharacterized protein</fullName>
    </submittedName>
</protein>